<name>I6ZJA6_MYCWM</name>
<protein>
    <submittedName>
        <fullName evidence="1">Uncharacterized protein</fullName>
    </submittedName>
</protein>
<evidence type="ECO:0000313" key="1">
    <source>
        <dbReference type="EMBL" id="AFN65265.1"/>
    </source>
</evidence>
<organism evidence="1 2">
    <name type="scientific">Mycoplasma wenyonii (strain Massachusetts)</name>
    <name type="common">Eperythrozoon wenyonii</name>
    <dbReference type="NCBI Taxonomy" id="1197325"/>
    <lineage>
        <taxon>Bacteria</taxon>
        <taxon>Bacillati</taxon>
        <taxon>Mycoplasmatota</taxon>
        <taxon>Mollicutes</taxon>
        <taxon>Mycoplasmataceae</taxon>
        <taxon>Mycoplasma</taxon>
    </lineage>
</organism>
<keyword evidence="2" id="KW-1185">Reference proteome</keyword>
<dbReference type="EMBL" id="CP003703">
    <property type="protein sequence ID" value="AFN65265.1"/>
    <property type="molecule type" value="Genomic_DNA"/>
</dbReference>
<dbReference type="Proteomes" id="UP000009005">
    <property type="component" value="Chromosome"/>
</dbReference>
<dbReference type="STRING" id="1197325.WEN_02390"/>
<proteinExistence type="predicted"/>
<dbReference type="AlphaFoldDB" id="I6ZJA6"/>
<gene>
    <name evidence="1" type="ordered locus">WEN_02390</name>
</gene>
<evidence type="ECO:0000313" key="2">
    <source>
        <dbReference type="Proteomes" id="UP000009005"/>
    </source>
</evidence>
<reference evidence="1 2" key="1">
    <citation type="journal article" date="2012" name="J. Bacteriol.">
        <title>Complete genome sequence of Mycoplasma wenyonii strain Massachusetts.</title>
        <authorList>
            <person name="Dos Santos A.P."/>
            <person name="Guimaraes A.M."/>
            <person name="do Nascimento N.C."/>
            <person name="Sanmiguel P.J."/>
            <person name="Messick J.B."/>
        </authorList>
    </citation>
    <scope>NUCLEOTIDE SEQUENCE [LARGE SCALE GENOMIC DNA]</scope>
    <source>
        <strain evidence="1 2">Massachusetts</strain>
    </source>
</reference>
<dbReference type="KEGG" id="mwe:WEN_02390"/>
<sequence length="461" mass="53171">MLWKKLLMEIGALSGLGGGVGGWINSSGGAIQVDEDKDSLLFNVSDSLKVKQTASKDIKRNSFLVKELNRTPLGIYRWRSEGVSEDILFVEGWDRAGQHKIVTSDKHSQAERELWGGKLVTIGNSWFGPRNNSLELENLEKAKELATQNKDKNYWTAIQESGKFVEQKDLDGLQKYWEGRNKELEEDIFGLYHGWNWWANKFGKKGDRIDLEFDLSQIRTMLDKTEEQLRDQPWSYGQIFKNPKLALVRIAGDVEGTAFNYLKKHIWPNSASVKGLKEKNIIPAILALILGGETGFDCKSGDGTLKGKYFKECEWNTRQPDWQVQKVLKSTYQNSSGFWVPKQGGGPRWDSNEKLQTRDKDQVLKMEEVLKSGLLYEKCEDEHGLLSWARWSDTANPIRREVCDQIIRPWFGDLVSDKRLCLIEVKDYSYHLRLQTYLQVLQIPSWLDKNTFWTKCSNYRI</sequence>
<dbReference type="RefSeq" id="WP_014849975.1">
    <property type="nucleotide sequence ID" value="NC_018149.1"/>
</dbReference>
<dbReference type="PATRIC" id="fig|1197325.3.peg.514"/>
<dbReference type="HOGENOM" id="CLU_053830_0_0_14"/>
<accession>I6ZJA6</accession>